<dbReference type="AlphaFoldDB" id="A0A8T0Q9B1"/>
<dbReference type="EMBL" id="CM029050">
    <property type="protein sequence ID" value="KAG2567466.1"/>
    <property type="molecule type" value="Genomic_DNA"/>
</dbReference>
<organism evidence="1 2">
    <name type="scientific">Panicum virgatum</name>
    <name type="common">Blackwell switchgrass</name>
    <dbReference type="NCBI Taxonomy" id="38727"/>
    <lineage>
        <taxon>Eukaryota</taxon>
        <taxon>Viridiplantae</taxon>
        <taxon>Streptophyta</taxon>
        <taxon>Embryophyta</taxon>
        <taxon>Tracheophyta</taxon>
        <taxon>Spermatophyta</taxon>
        <taxon>Magnoliopsida</taxon>
        <taxon>Liliopsida</taxon>
        <taxon>Poales</taxon>
        <taxon>Poaceae</taxon>
        <taxon>PACMAD clade</taxon>
        <taxon>Panicoideae</taxon>
        <taxon>Panicodae</taxon>
        <taxon>Paniceae</taxon>
        <taxon>Panicinae</taxon>
        <taxon>Panicum</taxon>
        <taxon>Panicum sect. Hiantes</taxon>
    </lineage>
</organism>
<evidence type="ECO:0000313" key="1">
    <source>
        <dbReference type="EMBL" id="KAG2567466.1"/>
    </source>
</evidence>
<dbReference type="Proteomes" id="UP000823388">
    <property type="component" value="Chromosome 7N"/>
</dbReference>
<dbReference type="PANTHER" id="PTHR47069">
    <property type="match status" value="1"/>
</dbReference>
<keyword evidence="2" id="KW-1185">Reference proteome</keyword>
<proteinExistence type="predicted"/>
<sequence>MAVDSTATSPSKKSLWGNPCSKRKEEMKVTKLLTKLVVDLDGTDEAPQQIVDKAVQMKKHEEQDIKNCLDLAVACGISRSSHEFFFLTKVFQRERWRAIFQYFQSPEERLSWIQNAYSDPTFLEK</sequence>
<accession>A0A8T0Q9B1</accession>
<name>A0A8T0Q9B1_PANVG</name>
<reference evidence="1" key="1">
    <citation type="submission" date="2020-05" db="EMBL/GenBank/DDBJ databases">
        <title>WGS assembly of Panicum virgatum.</title>
        <authorList>
            <person name="Lovell J.T."/>
            <person name="Jenkins J."/>
            <person name="Shu S."/>
            <person name="Juenger T.E."/>
            <person name="Schmutz J."/>
        </authorList>
    </citation>
    <scope>NUCLEOTIDE SEQUENCE</scope>
    <source>
        <strain evidence="1">AP13</strain>
    </source>
</reference>
<evidence type="ECO:0000313" key="2">
    <source>
        <dbReference type="Proteomes" id="UP000823388"/>
    </source>
</evidence>
<protein>
    <submittedName>
        <fullName evidence="1">Uncharacterized protein</fullName>
    </submittedName>
</protein>
<dbReference type="PANTHER" id="PTHR47069:SF11">
    <property type="entry name" value="OS04G0275550 PROTEIN"/>
    <property type="match status" value="1"/>
</dbReference>
<comment type="caution">
    <text evidence="1">The sequence shown here is derived from an EMBL/GenBank/DDBJ whole genome shotgun (WGS) entry which is preliminary data.</text>
</comment>
<gene>
    <name evidence="1" type="ORF">PVAP13_7NG357548</name>
</gene>